<evidence type="ECO:0000313" key="2">
    <source>
        <dbReference type="Proteomes" id="UP000256679"/>
    </source>
</evidence>
<keyword evidence="2" id="KW-1185">Reference proteome</keyword>
<sequence length="86" mass="9421">MTNGKLIFEDGVELTGTVDLGGDYAIFKTDTVLSQDQTGTLKTGELQANDRKEKVLLETAQAIHADQLDKGEPQGTKLTLRRFDPI</sequence>
<proteinExistence type="predicted"/>
<evidence type="ECO:0000313" key="1">
    <source>
        <dbReference type="EMBL" id="RDW14421.1"/>
    </source>
</evidence>
<name>A0A3D8PGQ4_9RHOB</name>
<dbReference type="Proteomes" id="UP000256679">
    <property type="component" value="Unassembled WGS sequence"/>
</dbReference>
<dbReference type="AlphaFoldDB" id="A0A3D8PGQ4"/>
<comment type="caution">
    <text evidence="1">The sequence shown here is derived from an EMBL/GenBank/DDBJ whole genome shotgun (WGS) entry which is preliminary data.</text>
</comment>
<accession>A0A3D8PGQ4</accession>
<organism evidence="1 2">
    <name type="scientific">Paracoccus thiocyanatus</name>
    <dbReference type="NCBI Taxonomy" id="34006"/>
    <lineage>
        <taxon>Bacteria</taxon>
        <taxon>Pseudomonadati</taxon>
        <taxon>Pseudomonadota</taxon>
        <taxon>Alphaproteobacteria</taxon>
        <taxon>Rhodobacterales</taxon>
        <taxon>Paracoccaceae</taxon>
        <taxon>Paracoccus</taxon>
    </lineage>
</organism>
<protein>
    <submittedName>
        <fullName evidence="1">Uncharacterized protein</fullName>
    </submittedName>
</protein>
<reference evidence="1 2" key="1">
    <citation type="submission" date="2018-05" db="EMBL/GenBank/DDBJ databases">
        <title>Whole genome sequencing of Paracoccus thiocyanatus SST.</title>
        <authorList>
            <person name="Ghosh W."/>
            <person name="Rameez M.J."/>
            <person name="Roy C."/>
        </authorList>
    </citation>
    <scope>NUCLEOTIDE SEQUENCE [LARGE SCALE GENOMIC DNA]</scope>
    <source>
        <strain evidence="1 2">SST</strain>
    </source>
</reference>
<dbReference type="EMBL" id="QFCQ01000008">
    <property type="protein sequence ID" value="RDW14421.1"/>
    <property type="molecule type" value="Genomic_DNA"/>
</dbReference>
<gene>
    <name evidence="1" type="ORF">DIE28_02640</name>
</gene>
<dbReference type="RefSeq" id="WP_115754569.1">
    <property type="nucleotide sequence ID" value="NZ_QFCQ01000008.1"/>
</dbReference>